<organism evidence="3 4">
    <name type="scientific">Panagrolaimus davidi</name>
    <dbReference type="NCBI Taxonomy" id="227884"/>
    <lineage>
        <taxon>Eukaryota</taxon>
        <taxon>Metazoa</taxon>
        <taxon>Ecdysozoa</taxon>
        <taxon>Nematoda</taxon>
        <taxon>Chromadorea</taxon>
        <taxon>Rhabditida</taxon>
        <taxon>Tylenchina</taxon>
        <taxon>Panagrolaimomorpha</taxon>
        <taxon>Panagrolaimoidea</taxon>
        <taxon>Panagrolaimidae</taxon>
        <taxon>Panagrolaimus</taxon>
    </lineage>
</organism>
<dbReference type="PANTHER" id="PTHR11607:SF3">
    <property type="entry name" value="LYSOSOMAL ALPHA-MANNOSIDASE"/>
    <property type="match status" value="1"/>
</dbReference>
<protein>
    <submittedName>
        <fullName evidence="4">Glycosyl hydrolases family 38 C-terminal beta sandwich domain-containing protein</fullName>
    </submittedName>
</protein>
<dbReference type="Gene3D" id="2.60.40.1360">
    <property type="match status" value="1"/>
</dbReference>
<dbReference type="GO" id="GO:0030246">
    <property type="term" value="F:carbohydrate binding"/>
    <property type="evidence" value="ECO:0007669"/>
    <property type="project" value="InterPro"/>
</dbReference>
<evidence type="ECO:0000313" key="4">
    <source>
        <dbReference type="WBParaSite" id="PDA_v2.g22607.t1"/>
    </source>
</evidence>
<feature type="compositionally biased region" description="Acidic residues" evidence="1">
    <location>
        <begin position="1"/>
        <end position="16"/>
    </location>
</feature>
<dbReference type="GO" id="GO:0005975">
    <property type="term" value="P:carbohydrate metabolic process"/>
    <property type="evidence" value="ECO:0007669"/>
    <property type="project" value="InterPro"/>
</dbReference>
<sequence>MYDDDSFGVEEPLDEPGNDKRGLVARGRQWLILEPQTKNSQKEQRKSAMELFHFPIISYAPITSQSKYRSIALTEFTGLYKSLPENVHLLTLKQLSPTQILLRLEHYLQNGEDGILAQPATINLAETFSTLTILSLEELNLAGTTKMKEMPNRPKSWNRFTVQLNPMEIKTFLIEARFKSPKN</sequence>
<dbReference type="GO" id="GO:0005764">
    <property type="term" value="C:lysosome"/>
    <property type="evidence" value="ECO:0007669"/>
    <property type="project" value="TreeGrafter"/>
</dbReference>
<dbReference type="Pfam" id="PF17677">
    <property type="entry name" value="Glyco_hydro38C2"/>
    <property type="match status" value="1"/>
</dbReference>
<proteinExistence type="predicted"/>
<dbReference type="Proteomes" id="UP000887578">
    <property type="component" value="Unplaced"/>
</dbReference>
<dbReference type="InterPro" id="IPR011013">
    <property type="entry name" value="Gal_mutarotase_sf_dom"/>
</dbReference>
<keyword evidence="3" id="KW-1185">Reference proteome</keyword>
<name>A0A914Q1B3_9BILA</name>
<feature type="region of interest" description="Disordered" evidence="1">
    <location>
        <begin position="1"/>
        <end position="21"/>
    </location>
</feature>
<dbReference type="PANTHER" id="PTHR11607">
    <property type="entry name" value="ALPHA-MANNOSIDASE"/>
    <property type="match status" value="1"/>
</dbReference>
<dbReference type="SUPFAM" id="SSF74650">
    <property type="entry name" value="Galactose mutarotase-like"/>
    <property type="match status" value="1"/>
</dbReference>
<dbReference type="AlphaFoldDB" id="A0A914Q1B3"/>
<dbReference type="WBParaSite" id="PDA_v2.g22607.t1">
    <property type="protein sequence ID" value="PDA_v2.g22607.t1"/>
    <property type="gene ID" value="PDA_v2.g22607"/>
</dbReference>
<dbReference type="GO" id="GO:0004559">
    <property type="term" value="F:alpha-mannosidase activity"/>
    <property type="evidence" value="ECO:0007669"/>
    <property type="project" value="TreeGrafter"/>
</dbReference>
<feature type="domain" description="Glycosyl hydrolases family 38 C-terminal" evidence="2">
    <location>
        <begin position="86"/>
        <end position="172"/>
    </location>
</feature>
<dbReference type="Gene3D" id="2.70.98.30">
    <property type="entry name" value="Golgi alpha-mannosidase II, domain 4"/>
    <property type="match status" value="1"/>
</dbReference>
<accession>A0A914Q1B3</accession>
<evidence type="ECO:0000313" key="3">
    <source>
        <dbReference type="Proteomes" id="UP000887578"/>
    </source>
</evidence>
<dbReference type="InterPro" id="IPR050843">
    <property type="entry name" value="Glycosyl_Hydrlase_38"/>
</dbReference>
<reference evidence="4" key="1">
    <citation type="submission" date="2022-11" db="UniProtKB">
        <authorList>
            <consortium name="WormBaseParasite"/>
        </authorList>
    </citation>
    <scope>IDENTIFICATION</scope>
</reference>
<evidence type="ECO:0000256" key="1">
    <source>
        <dbReference type="SAM" id="MobiDB-lite"/>
    </source>
</evidence>
<evidence type="ECO:0000259" key="2">
    <source>
        <dbReference type="Pfam" id="PF17677"/>
    </source>
</evidence>
<dbReference type="InterPro" id="IPR041147">
    <property type="entry name" value="GH38_C"/>
</dbReference>